<evidence type="ECO:0008006" key="10">
    <source>
        <dbReference type="Google" id="ProtNLM"/>
    </source>
</evidence>
<keyword evidence="2" id="KW-1003">Cell membrane</keyword>
<accession>A0A6F8Y9X8</accession>
<dbReference type="EMBL" id="AP022871">
    <property type="protein sequence ID" value="BCB82905.1"/>
    <property type="molecule type" value="Genomic_DNA"/>
</dbReference>
<evidence type="ECO:0000256" key="4">
    <source>
        <dbReference type="ARBA" id="ARBA00022989"/>
    </source>
</evidence>
<keyword evidence="4 7" id="KW-1133">Transmembrane helix</keyword>
<reference evidence="8 9" key="1">
    <citation type="submission" date="2020-03" db="EMBL/GenBank/DDBJ databases">
        <title>Whole genome shotgun sequence of Phytohabitans suffuscus NBRC 105367.</title>
        <authorList>
            <person name="Komaki H."/>
            <person name="Tamura T."/>
        </authorList>
    </citation>
    <scope>NUCLEOTIDE SEQUENCE [LARGE SCALE GENOMIC DNA]</scope>
    <source>
        <strain evidence="8 9">NBRC 105367</strain>
    </source>
</reference>
<dbReference type="InterPro" id="IPR050189">
    <property type="entry name" value="MFS_Efflux_Transporters"/>
</dbReference>
<dbReference type="SUPFAM" id="SSF103473">
    <property type="entry name" value="MFS general substrate transporter"/>
    <property type="match status" value="2"/>
</dbReference>
<evidence type="ECO:0000256" key="5">
    <source>
        <dbReference type="ARBA" id="ARBA00023136"/>
    </source>
</evidence>
<dbReference type="RefSeq" id="WP_173152764.1">
    <property type="nucleotide sequence ID" value="NZ_AP022871.1"/>
</dbReference>
<organism evidence="8 9">
    <name type="scientific">Phytohabitans suffuscus</name>
    <dbReference type="NCBI Taxonomy" id="624315"/>
    <lineage>
        <taxon>Bacteria</taxon>
        <taxon>Bacillati</taxon>
        <taxon>Actinomycetota</taxon>
        <taxon>Actinomycetes</taxon>
        <taxon>Micromonosporales</taxon>
        <taxon>Micromonosporaceae</taxon>
    </lineage>
</organism>
<dbReference type="GO" id="GO:0022857">
    <property type="term" value="F:transmembrane transporter activity"/>
    <property type="evidence" value="ECO:0007669"/>
    <property type="project" value="TreeGrafter"/>
</dbReference>
<name>A0A6F8Y9X8_9ACTN</name>
<feature type="region of interest" description="Disordered" evidence="6">
    <location>
        <begin position="87"/>
        <end position="107"/>
    </location>
</feature>
<keyword evidence="3 7" id="KW-0812">Transmembrane</keyword>
<dbReference type="PANTHER" id="PTHR43124">
    <property type="entry name" value="PURINE EFFLUX PUMP PBUE"/>
    <property type="match status" value="1"/>
</dbReference>
<dbReference type="PANTHER" id="PTHR43124:SF10">
    <property type="entry name" value="PURINE EFFLUX PUMP PBUE"/>
    <property type="match status" value="1"/>
</dbReference>
<reference evidence="8 9" key="2">
    <citation type="submission" date="2020-03" db="EMBL/GenBank/DDBJ databases">
        <authorList>
            <person name="Ichikawa N."/>
            <person name="Kimura A."/>
            <person name="Kitahashi Y."/>
            <person name="Uohara A."/>
        </authorList>
    </citation>
    <scope>NUCLEOTIDE SEQUENCE [LARGE SCALE GENOMIC DNA]</scope>
    <source>
        <strain evidence="8 9">NBRC 105367</strain>
    </source>
</reference>
<feature type="transmembrane region" description="Helical" evidence="7">
    <location>
        <begin position="198"/>
        <end position="220"/>
    </location>
</feature>
<evidence type="ECO:0000256" key="1">
    <source>
        <dbReference type="ARBA" id="ARBA00004651"/>
    </source>
</evidence>
<dbReference type="GO" id="GO:0005886">
    <property type="term" value="C:plasma membrane"/>
    <property type="evidence" value="ECO:0007669"/>
    <property type="project" value="UniProtKB-SubCell"/>
</dbReference>
<comment type="subcellular location">
    <subcellularLocation>
        <location evidence="1">Cell membrane</location>
        <topology evidence="1">Multi-pass membrane protein</topology>
    </subcellularLocation>
</comment>
<evidence type="ECO:0000256" key="2">
    <source>
        <dbReference type="ARBA" id="ARBA00022475"/>
    </source>
</evidence>
<feature type="transmembrane region" description="Helical" evidence="7">
    <location>
        <begin position="226"/>
        <end position="245"/>
    </location>
</feature>
<evidence type="ECO:0000313" key="9">
    <source>
        <dbReference type="Proteomes" id="UP000503011"/>
    </source>
</evidence>
<feature type="transmembrane region" description="Helical" evidence="7">
    <location>
        <begin position="12"/>
        <end position="31"/>
    </location>
</feature>
<keyword evidence="5 7" id="KW-0472">Membrane</keyword>
<feature type="transmembrane region" description="Helical" evidence="7">
    <location>
        <begin position="160"/>
        <end position="178"/>
    </location>
</feature>
<evidence type="ECO:0000313" key="8">
    <source>
        <dbReference type="EMBL" id="BCB82905.1"/>
    </source>
</evidence>
<dbReference type="KEGG" id="psuu:Psuf_002180"/>
<dbReference type="InterPro" id="IPR036259">
    <property type="entry name" value="MFS_trans_sf"/>
</dbReference>
<dbReference type="Proteomes" id="UP000503011">
    <property type="component" value="Chromosome"/>
</dbReference>
<sequence>MPASVSLPRSVPPAIALFAVTTGGMVIGGMLPELARGLGVSEPVAGQLMTVYAGTAALTGPVLAAALGRLGRRRLLLIRRRRRAGRAGRRGDAAGRRERPAGVPRRAAGAAARLPVAARLRRHDRDDVRAGAPRVLVVGLVGHAAGMLLCGALARLGGVPIALTTLALTPVTLFGWLLNPALSGRLLELAPTASTDALAVNGSIGQLGAAGAGVLGGLLLARTHPAMLGFTGAALQLVALALLGAGRTAHTPPTTDPRRLP</sequence>
<dbReference type="AlphaFoldDB" id="A0A6F8Y9X8"/>
<gene>
    <name evidence="8" type="ORF">Psuf_002180</name>
</gene>
<feature type="transmembrane region" description="Helical" evidence="7">
    <location>
        <begin position="51"/>
        <end position="71"/>
    </location>
</feature>
<proteinExistence type="predicted"/>
<evidence type="ECO:0000256" key="7">
    <source>
        <dbReference type="SAM" id="Phobius"/>
    </source>
</evidence>
<feature type="compositionally biased region" description="Basic and acidic residues" evidence="6">
    <location>
        <begin position="89"/>
        <end position="100"/>
    </location>
</feature>
<evidence type="ECO:0000256" key="6">
    <source>
        <dbReference type="SAM" id="MobiDB-lite"/>
    </source>
</evidence>
<dbReference type="Gene3D" id="1.20.1250.20">
    <property type="entry name" value="MFS general substrate transporter like domains"/>
    <property type="match status" value="2"/>
</dbReference>
<evidence type="ECO:0000256" key="3">
    <source>
        <dbReference type="ARBA" id="ARBA00022692"/>
    </source>
</evidence>
<protein>
    <recommendedName>
        <fullName evidence="10">Major facilitator superfamily (MFS) profile domain-containing protein</fullName>
    </recommendedName>
</protein>
<keyword evidence="9" id="KW-1185">Reference proteome</keyword>